<evidence type="ECO:0000313" key="2">
    <source>
        <dbReference type="EMBL" id="MDM8156857.1"/>
    </source>
</evidence>
<gene>
    <name evidence="2" type="ORF">QUV96_04305</name>
</gene>
<dbReference type="EMBL" id="JAUDCG010000013">
    <property type="protein sequence ID" value="MDM8156857.1"/>
    <property type="molecule type" value="Genomic_DNA"/>
</dbReference>
<reference evidence="2 3" key="2">
    <citation type="submission" date="2023-06" db="EMBL/GenBank/DDBJ databases">
        <title>Identification and characterization of horizontal gene transfer across gut microbiota members of farm animals based on homology search.</title>
        <authorList>
            <person name="Schwarzerova J."/>
            <person name="Nykrynova M."/>
            <person name="Jureckova K."/>
            <person name="Cejkova D."/>
            <person name="Rychlik I."/>
        </authorList>
    </citation>
    <scope>NUCLEOTIDE SEQUENCE [LARGE SCALE GENOMIC DNA]</scope>
    <source>
        <strain evidence="2 3">ET39</strain>
    </source>
</reference>
<protein>
    <submittedName>
        <fullName evidence="2">Uncharacterized protein</fullName>
    </submittedName>
</protein>
<keyword evidence="1" id="KW-1133">Transmembrane helix</keyword>
<accession>A0ABT7UB61</accession>
<reference evidence="2 3" key="3">
    <citation type="submission" date="2023-06" db="EMBL/GenBank/DDBJ databases">
        <authorList>
            <person name="Zeman M."/>
            <person name="Kubasova T."/>
            <person name="Jahodarova E."/>
            <person name="Nykrynova M."/>
            <person name="Rychlik I."/>
        </authorList>
    </citation>
    <scope>NUCLEOTIDE SEQUENCE [LARGE SCALE GENOMIC DNA]</scope>
    <source>
        <strain evidence="2 3">ET39</strain>
    </source>
</reference>
<keyword evidence="3" id="KW-1185">Reference proteome</keyword>
<keyword evidence="1" id="KW-0812">Transmembrane</keyword>
<name>A0ABT7UB61_9FIRM</name>
<keyword evidence="1" id="KW-0472">Membrane</keyword>
<feature type="transmembrane region" description="Helical" evidence="1">
    <location>
        <begin position="6"/>
        <end position="24"/>
    </location>
</feature>
<dbReference type="RefSeq" id="WP_289607324.1">
    <property type="nucleotide sequence ID" value="NZ_JAUDCG010000013.1"/>
</dbReference>
<proteinExistence type="predicted"/>
<reference evidence="3" key="1">
    <citation type="submission" date="2023-06" db="EMBL/GenBank/DDBJ databases">
        <title>Identification and characterization of horizontal gene transfer across gut microbiota members of farm animals based on homology search.</title>
        <authorList>
            <person name="Zeman M."/>
            <person name="Kubasova T."/>
            <person name="Jahodarova E."/>
            <person name="Nykrynova M."/>
            <person name="Rychlik I."/>
        </authorList>
    </citation>
    <scope>NUCLEOTIDE SEQUENCE [LARGE SCALE GENOMIC DNA]</scope>
    <source>
        <strain evidence="3">ET39</strain>
    </source>
</reference>
<organism evidence="2 3">
    <name type="scientific">Amedibacillus dolichus</name>
    <dbReference type="NCBI Taxonomy" id="31971"/>
    <lineage>
        <taxon>Bacteria</taxon>
        <taxon>Bacillati</taxon>
        <taxon>Bacillota</taxon>
        <taxon>Erysipelotrichia</taxon>
        <taxon>Erysipelotrichales</taxon>
        <taxon>Erysipelotrichaceae</taxon>
        <taxon>Amedibacillus</taxon>
    </lineage>
</organism>
<evidence type="ECO:0000313" key="3">
    <source>
        <dbReference type="Proteomes" id="UP001529340"/>
    </source>
</evidence>
<evidence type="ECO:0000256" key="1">
    <source>
        <dbReference type="SAM" id="Phobius"/>
    </source>
</evidence>
<dbReference type="Proteomes" id="UP001529340">
    <property type="component" value="Unassembled WGS sequence"/>
</dbReference>
<sequence>MDVWMIVLVTLIVVAVIFGGNVLLRRHYTKKIVIAMSQEDYDGFFKVLDSSGSKLILRPSEREMMRLSAYLTLGKAKDIEEQLQLMLHMRLKKKERAAVATRGFYYYVEAKNRRKANDMIKIVEENGAPGSAKELKMIASVLLRKEAKYIKEFQSYYDNAKADEQRGMFAYLLGLQYSYIDDEKNTSRYLKEAQQLLKGTPYEEVIRDLLKERKKNR</sequence>
<comment type="caution">
    <text evidence="2">The sequence shown here is derived from an EMBL/GenBank/DDBJ whole genome shotgun (WGS) entry which is preliminary data.</text>
</comment>